<dbReference type="GO" id="GO:0016020">
    <property type="term" value="C:membrane"/>
    <property type="evidence" value="ECO:0007669"/>
    <property type="project" value="UniProtKB-SubCell"/>
</dbReference>
<keyword evidence="4" id="KW-0449">Lipoprotein</keyword>
<dbReference type="GO" id="GO:0046872">
    <property type="term" value="F:metal ion binding"/>
    <property type="evidence" value="ECO:0007669"/>
    <property type="project" value="UniProtKB-KW"/>
</dbReference>
<feature type="domain" description="HMA" evidence="6">
    <location>
        <begin position="13"/>
        <end position="76"/>
    </location>
</feature>
<proteinExistence type="inferred from homology"/>
<reference evidence="7" key="1">
    <citation type="submission" date="2023-02" db="EMBL/GenBank/DDBJ databases">
        <title>Genome of toxic invasive species Heracleum sosnowskyi carries increased number of genes despite the absence of recent whole-genome duplications.</title>
        <authorList>
            <person name="Schelkunov M."/>
            <person name="Shtratnikova V."/>
            <person name="Makarenko M."/>
            <person name="Klepikova A."/>
            <person name="Omelchenko D."/>
            <person name="Novikova G."/>
            <person name="Obukhova E."/>
            <person name="Bogdanov V."/>
            <person name="Penin A."/>
            <person name="Logacheva M."/>
        </authorList>
    </citation>
    <scope>NUCLEOTIDE SEQUENCE</scope>
    <source>
        <strain evidence="7">Hsosn_3</strain>
        <tissue evidence="7">Leaf</tissue>
    </source>
</reference>
<evidence type="ECO:0000313" key="7">
    <source>
        <dbReference type="EMBL" id="KAK1401410.1"/>
    </source>
</evidence>
<name>A0AAD8JFB8_9APIA</name>
<dbReference type="InterPro" id="IPR036163">
    <property type="entry name" value="HMA_dom_sf"/>
</dbReference>
<keyword evidence="2" id="KW-0488">Methylation</keyword>
<keyword evidence="3" id="KW-0479">Metal-binding</keyword>
<dbReference type="InterPro" id="IPR006121">
    <property type="entry name" value="HMA_dom"/>
</dbReference>
<reference evidence="7" key="2">
    <citation type="submission" date="2023-05" db="EMBL/GenBank/DDBJ databases">
        <authorList>
            <person name="Schelkunov M.I."/>
        </authorList>
    </citation>
    <scope>NUCLEOTIDE SEQUENCE</scope>
    <source>
        <strain evidence="7">Hsosn_3</strain>
        <tissue evidence="7">Leaf</tissue>
    </source>
</reference>
<dbReference type="Proteomes" id="UP001237642">
    <property type="component" value="Unassembled WGS sequence"/>
</dbReference>
<dbReference type="PROSITE" id="PS50846">
    <property type="entry name" value="HMA_2"/>
    <property type="match status" value="2"/>
</dbReference>
<evidence type="ECO:0000256" key="1">
    <source>
        <dbReference type="ARBA" id="ARBA00004170"/>
    </source>
</evidence>
<evidence type="ECO:0000256" key="4">
    <source>
        <dbReference type="ARBA" id="ARBA00023289"/>
    </source>
</evidence>
<dbReference type="PANTHER" id="PTHR46195:SF12">
    <property type="entry name" value="HEAVY METAL-ASSOCIATED ISOPRENYLATED PLANT PROTEIN 4"/>
    <property type="match status" value="1"/>
</dbReference>
<protein>
    <submittedName>
        <fullName evidence="7">HMA domain-containing protein</fullName>
    </submittedName>
</protein>
<comment type="similarity">
    <text evidence="5">Belongs to the HIPP family.</text>
</comment>
<accession>A0AAD8JFB8</accession>
<evidence type="ECO:0000256" key="3">
    <source>
        <dbReference type="ARBA" id="ARBA00022723"/>
    </source>
</evidence>
<dbReference type="SUPFAM" id="SSF55008">
    <property type="entry name" value="HMA, heavy metal-associated domain"/>
    <property type="match status" value="2"/>
</dbReference>
<feature type="domain" description="HMA" evidence="6">
    <location>
        <begin position="99"/>
        <end position="163"/>
    </location>
</feature>
<dbReference type="PANTHER" id="PTHR46195">
    <property type="entry name" value="HEAVY METAL-ASSOCIATED ISOPRENYLATED PLANT PROTEIN 7"/>
    <property type="match status" value="1"/>
</dbReference>
<keyword evidence="8" id="KW-1185">Reference proteome</keyword>
<dbReference type="InterPro" id="IPR044577">
    <property type="entry name" value="HIPP4/7/8/17/18/19"/>
</dbReference>
<dbReference type="GO" id="GO:0009626">
    <property type="term" value="P:plant-type hypersensitive response"/>
    <property type="evidence" value="ECO:0007669"/>
    <property type="project" value="UniProtKB-KW"/>
</dbReference>
<dbReference type="AlphaFoldDB" id="A0AAD8JFB8"/>
<dbReference type="Pfam" id="PF00403">
    <property type="entry name" value="HMA"/>
    <property type="match status" value="2"/>
</dbReference>
<evidence type="ECO:0000259" key="6">
    <source>
        <dbReference type="PROSITE" id="PS50846"/>
    </source>
</evidence>
<comment type="caution">
    <text evidence="7">The sequence shown here is derived from an EMBL/GenBank/DDBJ whole genome shotgun (WGS) entry which is preliminary data.</text>
</comment>
<evidence type="ECO:0000313" key="8">
    <source>
        <dbReference type="Proteomes" id="UP001237642"/>
    </source>
</evidence>
<dbReference type="Gene3D" id="3.30.70.100">
    <property type="match status" value="2"/>
</dbReference>
<dbReference type="CDD" id="cd00371">
    <property type="entry name" value="HMA"/>
    <property type="match status" value="1"/>
</dbReference>
<organism evidence="7 8">
    <name type="scientific">Heracleum sosnowskyi</name>
    <dbReference type="NCBI Taxonomy" id="360622"/>
    <lineage>
        <taxon>Eukaryota</taxon>
        <taxon>Viridiplantae</taxon>
        <taxon>Streptophyta</taxon>
        <taxon>Embryophyta</taxon>
        <taxon>Tracheophyta</taxon>
        <taxon>Spermatophyta</taxon>
        <taxon>Magnoliopsida</taxon>
        <taxon>eudicotyledons</taxon>
        <taxon>Gunneridae</taxon>
        <taxon>Pentapetalae</taxon>
        <taxon>asterids</taxon>
        <taxon>campanulids</taxon>
        <taxon>Apiales</taxon>
        <taxon>Apiaceae</taxon>
        <taxon>Apioideae</taxon>
        <taxon>apioid superclade</taxon>
        <taxon>Tordylieae</taxon>
        <taxon>Tordyliinae</taxon>
        <taxon>Heracleum</taxon>
    </lineage>
</organism>
<evidence type="ECO:0000256" key="2">
    <source>
        <dbReference type="ARBA" id="ARBA00022481"/>
    </source>
</evidence>
<keyword evidence="4" id="KW-0636">Prenylation</keyword>
<sequence>MGKEDKKEKATPVVVAGYKVHLHCPQCAEDIRKPLLRTTGVHSVDVKYEKNEVIIKGAIDEKIIHTKLEKWSKKKVEILTKDKIKIVEVKEKETKKETVKTTTMKSYIHCDQCERDLRNRLIKHRGIHDVKTDRKAHTITIEGTIESEKLLTYMQKKVHKHAEIIQKKDDNKEKVEFELKSTEITKVSEFKEEIKVEARNKDGNVPYFVHAPQLFSDENPNACSVM</sequence>
<gene>
    <name evidence="7" type="ORF">POM88_001015</name>
</gene>
<evidence type="ECO:0000256" key="5">
    <source>
        <dbReference type="ARBA" id="ARBA00024045"/>
    </source>
</evidence>
<comment type="subcellular location">
    <subcellularLocation>
        <location evidence="1">Membrane</location>
        <topology evidence="1">Peripheral membrane protein</topology>
    </subcellularLocation>
</comment>
<dbReference type="EMBL" id="JAUIZM010000001">
    <property type="protein sequence ID" value="KAK1401410.1"/>
    <property type="molecule type" value="Genomic_DNA"/>
</dbReference>